<accession>A0A1H7U9I8</accession>
<evidence type="ECO:0000256" key="1">
    <source>
        <dbReference type="SAM" id="Phobius"/>
    </source>
</evidence>
<protein>
    <submittedName>
        <fullName evidence="2">Uncharacterized protein</fullName>
    </submittedName>
</protein>
<dbReference type="OrthoDB" id="4832786at2"/>
<name>A0A1H7U9I8_STRJI</name>
<reference evidence="3" key="1">
    <citation type="submission" date="2016-10" db="EMBL/GenBank/DDBJ databases">
        <authorList>
            <person name="Varghese N."/>
        </authorList>
    </citation>
    <scope>NUCLEOTIDE SEQUENCE [LARGE SCALE GENOMIC DNA]</scope>
    <source>
        <strain evidence="3">DSM 45096 / BCRC 16803 / CGMCC 4.1857 / CIP 109030 / JCM 12277 / KCTC 19219 / NBRC 100920 / 33214</strain>
    </source>
</reference>
<proteinExistence type="predicted"/>
<dbReference type="eggNOG" id="ENOG50332UW">
    <property type="taxonomic scope" value="Bacteria"/>
</dbReference>
<gene>
    <name evidence="2" type="ORF">SAMN05414137_115142</name>
</gene>
<evidence type="ECO:0000313" key="2">
    <source>
        <dbReference type="EMBL" id="SEL93358.1"/>
    </source>
</evidence>
<evidence type="ECO:0000313" key="3">
    <source>
        <dbReference type="Proteomes" id="UP000183015"/>
    </source>
</evidence>
<keyword evidence="3" id="KW-1185">Reference proteome</keyword>
<keyword evidence="1" id="KW-0472">Membrane</keyword>
<dbReference type="InterPro" id="IPR046492">
    <property type="entry name" value="DUF6585"/>
</dbReference>
<dbReference type="AlphaFoldDB" id="A0A1H7U9I8"/>
<feature type="transmembrane region" description="Helical" evidence="1">
    <location>
        <begin position="43"/>
        <end position="67"/>
    </location>
</feature>
<keyword evidence="1" id="KW-0812">Transmembrane</keyword>
<keyword evidence="1" id="KW-1133">Transmembrane helix</keyword>
<sequence length="247" mass="27197">MTAPYVPAATSPYPPSVDVSELGPGVFTYWAKRWSKWRLFSGWFMIVISLVSIILSPLAILFGVMLFRSPNFSRKARAKRIDLHQHGIALHEEQGLVAAYRFDQISVAQRITENYYNGFKTGTAYLLTVTGADGRSSKITQFYDNIGHLAQALQQGVMDAQFGRAVATAQAGYPVTFGPFTVTPQGLVCGQKHTVTWPLLDRVVVSSGTVRIMVHGRRTALVAKPIHEIPNFALFLALVSNVRATQG</sequence>
<dbReference type="Pfam" id="PF20226">
    <property type="entry name" value="DUF6585"/>
    <property type="match status" value="1"/>
</dbReference>
<dbReference type="STRING" id="235985.SAMN05414137_115142"/>
<dbReference type="EMBL" id="FOAZ01000015">
    <property type="protein sequence ID" value="SEL93358.1"/>
    <property type="molecule type" value="Genomic_DNA"/>
</dbReference>
<dbReference type="Proteomes" id="UP000183015">
    <property type="component" value="Unassembled WGS sequence"/>
</dbReference>
<dbReference type="RefSeq" id="WP_042450524.1">
    <property type="nucleotide sequence ID" value="NZ_BBPN01000019.1"/>
</dbReference>
<organism evidence="2 3">
    <name type="scientific">Streptacidiphilus jiangxiensis</name>
    <dbReference type="NCBI Taxonomy" id="235985"/>
    <lineage>
        <taxon>Bacteria</taxon>
        <taxon>Bacillati</taxon>
        <taxon>Actinomycetota</taxon>
        <taxon>Actinomycetes</taxon>
        <taxon>Kitasatosporales</taxon>
        <taxon>Streptomycetaceae</taxon>
        <taxon>Streptacidiphilus</taxon>
    </lineage>
</organism>